<feature type="transmembrane region" description="Helical" evidence="1">
    <location>
        <begin position="69"/>
        <end position="95"/>
    </location>
</feature>
<feature type="transmembrane region" description="Helical" evidence="1">
    <location>
        <begin position="202"/>
        <end position="223"/>
    </location>
</feature>
<name>A0A5R9G2V1_9BACL</name>
<dbReference type="OrthoDB" id="9784844at2"/>
<keyword evidence="1" id="KW-0812">Transmembrane</keyword>
<dbReference type="InterPro" id="IPR010380">
    <property type="entry name" value="DUF975"/>
</dbReference>
<evidence type="ECO:0000313" key="3">
    <source>
        <dbReference type="Proteomes" id="UP000309676"/>
    </source>
</evidence>
<dbReference type="PANTHER" id="PTHR40076:SF1">
    <property type="entry name" value="MEMBRANE PROTEIN"/>
    <property type="match status" value="1"/>
</dbReference>
<keyword evidence="1" id="KW-0472">Membrane</keyword>
<feature type="transmembrane region" description="Helical" evidence="1">
    <location>
        <begin position="136"/>
        <end position="156"/>
    </location>
</feature>
<dbReference type="Proteomes" id="UP000309676">
    <property type="component" value="Unassembled WGS sequence"/>
</dbReference>
<dbReference type="AlphaFoldDB" id="A0A5R9G2V1"/>
<protein>
    <submittedName>
        <fullName evidence="2">DUF975 family protein</fullName>
    </submittedName>
</protein>
<accession>A0A5R9G2V1</accession>
<sequence length="255" mass="27631">MWTRGELKDRAKQVLRTSYWKAFLVSFVIAVIGGGIPSCSFNSGLGGGGEGDGGGASWNGGLGEGMDGIVAAVLVAVIVVAVVIALVGLAFTIFLRFPLEVGSKQYFKQAALGDVNMNYLGYAFGRGKYAPIVKGMLWMSFLNLLWFLLLIVPGIVKSYAYSMVPYLLADNPGIGTKRAVELSDRMTQGHKWRMFVLDLSFIGWYLLGALACLIGTLFVLPYVNATKAELYLTLRRNALDEGVCTQAELGLTEYV</sequence>
<dbReference type="PANTHER" id="PTHR40076">
    <property type="entry name" value="MEMBRANE PROTEIN-RELATED"/>
    <property type="match status" value="1"/>
</dbReference>
<feature type="transmembrane region" description="Helical" evidence="1">
    <location>
        <begin position="20"/>
        <end position="37"/>
    </location>
</feature>
<organism evidence="2 3">
    <name type="scientific">Paenibacillus antri</name>
    <dbReference type="NCBI Taxonomy" id="2582848"/>
    <lineage>
        <taxon>Bacteria</taxon>
        <taxon>Bacillati</taxon>
        <taxon>Bacillota</taxon>
        <taxon>Bacilli</taxon>
        <taxon>Bacillales</taxon>
        <taxon>Paenibacillaceae</taxon>
        <taxon>Paenibacillus</taxon>
    </lineage>
</organism>
<proteinExistence type="predicted"/>
<dbReference type="RefSeq" id="WP_138195709.1">
    <property type="nucleotide sequence ID" value="NZ_VCIW01000013.1"/>
</dbReference>
<reference evidence="2 3" key="1">
    <citation type="submission" date="2019-05" db="EMBL/GenBank/DDBJ databases">
        <authorList>
            <person name="Narsing Rao M.P."/>
            <person name="Li W.J."/>
        </authorList>
    </citation>
    <scope>NUCLEOTIDE SEQUENCE [LARGE SCALE GENOMIC DNA]</scope>
    <source>
        <strain evidence="2 3">SYSU_K30003</strain>
    </source>
</reference>
<keyword evidence="3" id="KW-1185">Reference proteome</keyword>
<comment type="caution">
    <text evidence="2">The sequence shown here is derived from an EMBL/GenBank/DDBJ whole genome shotgun (WGS) entry which is preliminary data.</text>
</comment>
<dbReference type="EMBL" id="VCIW01000013">
    <property type="protein sequence ID" value="TLS50677.1"/>
    <property type="molecule type" value="Genomic_DNA"/>
</dbReference>
<dbReference type="Pfam" id="PF06161">
    <property type="entry name" value="DUF975"/>
    <property type="match status" value="1"/>
</dbReference>
<gene>
    <name evidence="2" type="ORF">FE782_18405</name>
</gene>
<keyword evidence="1" id="KW-1133">Transmembrane helix</keyword>
<evidence type="ECO:0000256" key="1">
    <source>
        <dbReference type="SAM" id="Phobius"/>
    </source>
</evidence>
<evidence type="ECO:0000313" key="2">
    <source>
        <dbReference type="EMBL" id="TLS50677.1"/>
    </source>
</evidence>